<evidence type="ECO:0000259" key="1">
    <source>
        <dbReference type="Pfam" id="PF05161"/>
    </source>
</evidence>
<sequence>MPVGPRQRLLEIFGSAVAAVNGHACVRRYLHTHPVAAPVYLIAIGKAACAMARGAQDALGAAVRDAFVVTKRGYAEDLPWPVRVAGHPLPDEASIEAGTALLEFSARIPSAGRVLVLLSGGASALVEVFPDGVDLKRLREINRWLLASGRDIAACNRIRKRLSLIKGGRLAELLAPRPILGLAIADVPGDDPRVIGSGPLTADADLQRPVDSSGLPDFVREALAHGPPAPAPDAECFRQVRYEIVATLEDAKRAAAQAARKLGHEVVIEPEFVSGAAAAAGARLARGLLQSAAGAVHVWGGETTVRLPEAPGRGGRNQSLALAAALVLRGHENVWLLAAATDGSDGPTEDAGALVDGGTIGRGTDAGLDADESLARADAGEFLEASGDLIQTGPTGTNVMDIILGLRTKD</sequence>
<dbReference type="GO" id="GO:0005737">
    <property type="term" value="C:cytoplasm"/>
    <property type="evidence" value="ECO:0007669"/>
    <property type="project" value="TreeGrafter"/>
</dbReference>
<organism evidence="3 4">
    <name type="scientific">Candidatus Muproteobacteria bacterium RBG_16_65_31</name>
    <dbReference type="NCBI Taxonomy" id="1817759"/>
    <lineage>
        <taxon>Bacteria</taxon>
        <taxon>Pseudomonadati</taxon>
        <taxon>Pseudomonadota</taxon>
        <taxon>Candidatus Muproteobacteria</taxon>
    </lineage>
</organism>
<dbReference type="SUPFAM" id="SSF82544">
    <property type="entry name" value="GckA/TtuD-like"/>
    <property type="match status" value="1"/>
</dbReference>
<accession>A0A1F6TDX5</accession>
<dbReference type="Pfam" id="PF05161">
    <property type="entry name" value="MOFRL"/>
    <property type="match status" value="1"/>
</dbReference>
<dbReference type="AlphaFoldDB" id="A0A1F6TDX5"/>
<comment type="caution">
    <text evidence="3">The sequence shown here is derived from an EMBL/GenBank/DDBJ whole genome shotgun (WGS) entry which is preliminary data.</text>
</comment>
<evidence type="ECO:0000313" key="3">
    <source>
        <dbReference type="EMBL" id="OGI43266.1"/>
    </source>
</evidence>
<dbReference type="PANTHER" id="PTHR12227">
    <property type="entry name" value="GLYCERATE KINASE"/>
    <property type="match status" value="1"/>
</dbReference>
<dbReference type="InterPro" id="IPR037035">
    <property type="entry name" value="GK-like_C_sf"/>
</dbReference>
<proteinExistence type="predicted"/>
<dbReference type="InterPro" id="IPR025286">
    <property type="entry name" value="MOFRL_assoc_dom"/>
</dbReference>
<dbReference type="InterPro" id="IPR039760">
    <property type="entry name" value="MOFRL_protein"/>
</dbReference>
<feature type="domain" description="MOFRL" evidence="1">
    <location>
        <begin position="296"/>
        <end position="401"/>
    </location>
</feature>
<dbReference type="InterPro" id="IPR007835">
    <property type="entry name" value="MOFRL"/>
</dbReference>
<reference evidence="3 4" key="1">
    <citation type="journal article" date="2016" name="Nat. Commun.">
        <title>Thousands of microbial genomes shed light on interconnected biogeochemical processes in an aquifer system.</title>
        <authorList>
            <person name="Anantharaman K."/>
            <person name="Brown C.T."/>
            <person name="Hug L.A."/>
            <person name="Sharon I."/>
            <person name="Castelle C.J."/>
            <person name="Probst A.J."/>
            <person name="Thomas B.C."/>
            <person name="Singh A."/>
            <person name="Wilkins M.J."/>
            <person name="Karaoz U."/>
            <person name="Brodie E.L."/>
            <person name="Williams K.H."/>
            <person name="Hubbard S.S."/>
            <person name="Banfield J.F."/>
        </authorList>
    </citation>
    <scope>NUCLEOTIDE SEQUENCE [LARGE SCALE GENOMIC DNA]</scope>
</reference>
<evidence type="ECO:0000313" key="4">
    <source>
        <dbReference type="Proteomes" id="UP000179344"/>
    </source>
</evidence>
<dbReference type="Pfam" id="PF13660">
    <property type="entry name" value="DUF4147"/>
    <property type="match status" value="1"/>
</dbReference>
<dbReference type="Gene3D" id="3.40.1480.10">
    <property type="entry name" value="MOFRL domain"/>
    <property type="match status" value="1"/>
</dbReference>
<protein>
    <recommendedName>
        <fullName evidence="5">Hydroxypyruvate reductase</fullName>
    </recommendedName>
</protein>
<dbReference type="PANTHER" id="PTHR12227:SF0">
    <property type="entry name" value="GLYCERATE KINASE"/>
    <property type="match status" value="1"/>
</dbReference>
<dbReference type="GO" id="GO:0008887">
    <property type="term" value="F:glycerate kinase activity"/>
    <property type="evidence" value="ECO:0007669"/>
    <property type="project" value="InterPro"/>
</dbReference>
<dbReference type="Gene3D" id="3.40.50.10180">
    <property type="entry name" value="Glycerate kinase, MOFRL-like N-terminal domain"/>
    <property type="match status" value="1"/>
</dbReference>
<dbReference type="InterPro" id="IPR038614">
    <property type="entry name" value="GK_N_sf"/>
</dbReference>
<evidence type="ECO:0008006" key="5">
    <source>
        <dbReference type="Google" id="ProtNLM"/>
    </source>
</evidence>
<dbReference type="EMBL" id="MFST01000124">
    <property type="protein sequence ID" value="OGI43266.1"/>
    <property type="molecule type" value="Genomic_DNA"/>
</dbReference>
<dbReference type="Proteomes" id="UP000179344">
    <property type="component" value="Unassembled WGS sequence"/>
</dbReference>
<name>A0A1F6TDX5_9PROT</name>
<gene>
    <name evidence="3" type="ORF">A2V92_02855</name>
</gene>
<feature type="domain" description="MOFRL-associated" evidence="2">
    <location>
        <begin position="9"/>
        <end position="205"/>
    </location>
</feature>
<evidence type="ECO:0000259" key="2">
    <source>
        <dbReference type="Pfam" id="PF13660"/>
    </source>
</evidence>